<dbReference type="InterPro" id="IPR018060">
    <property type="entry name" value="HTH_AraC"/>
</dbReference>
<dbReference type="SMART" id="SM00342">
    <property type="entry name" value="HTH_ARAC"/>
    <property type="match status" value="1"/>
</dbReference>
<dbReference type="PRINTS" id="PR00344">
    <property type="entry name" value="BCTRLSENSOR"/>
</dbReference>
<dbReference type="PANTHER" id="PTHR43547">
    <property type="entry name" value="TWO-COMPONENT HISTIDINE KINASE"/>
    <property type="match status" value="1"/>
</dbReference>
<proteinExistence type="predicted"/>
<dbReference type="PROSITE" id="PS50109">
    <property type="entry name" value="HIS_KIN"/>
    <property type="match status" value="1"/>
</dbReference>
<dbReference type="CDD" id="cd17574">
    <property type="entry name" value="REC_OmpR"/>
    <property type="match status" value="1"/>
</dbReference>
<dbReference type="CDD" id="cd00082">
    <property type="entry name" value="HisKA"/>
    <property type="match status" value="1"/>
</dbReference>
<keyword evidence="3 7" id="KW-0597">Phosphoprotein</keyword>
<comment type="catalytic activity">
    <reaction evidence="1">
        <text>ATP + protein L-histidine = ADP + protein N-phospho-L-histidine.</text>
        <dbReference type="EC" id="2.7.13.3"/>
    </reaction>
</comment>
<dbReference type="Gene3D" id="1.10.10.60">
    <property type="entry name" value="Homeodomain-like"/>
    <property type="match status" value="1"/>
</dbReference>
<dbReference type="InterPro" id="IPR003661">
    <property type="entry name" value="HisK_dim/P_dom"/>
</dbReference>
<dbReference type="SUPFAM" id="SSF47384">
    <property type="entry name" value="Homodimeric domain of signal transducing histidine kinase"/>
    <property type="match status" value="1"/>
</dbReference>
<keyword evidence="6" id="KW-0804">Transcription</keyword>
<dbReference type="InterPro" id="IPR011110">
    <property type="entry name" value="Reg_prop"/>
</dbReference>
<evidence type="ECO:0000313" key="12">
    <source>
        <dbReference type="Proteomes" id="UP000252081"/>
    </source>
</evidence>
<dbReference type="SUPFAM" id="SSF63829">
    <property type="entry name" value="Calcium-dependent phosphotriesterase"/>
    <property type="match status" value="3"/>
</dbReference>
<dbReference type="Pfam" id="PF02518">
    <property type="entry name" value="HATPase_c"/>
    <property type="match status" value="1"/>
</dbReference>
<dbReference type="PROSITE" id="PS00041">
    <property type="entry name" value="HTH_ARAC_FAMILY_1"/>
    <property type="match status" value="1"/>
</dbReference>
<evidence type="ECO:0000313" key="11">
    <source>
        <dbReference type="EMBL" id="RBQ02268.1"/>
    </source>
</evidence>
<keyword evidence="5" id="KW-0238">DNA-binding</keyword>
<dbReference type="Pfam" id="PF00512">
    <property type="entry name" value="HisKA"/>
    <property type="match status" value="1"/>
</dbReference>
<dbReference type="InterPro" id="IPR004358">
    <property type="entry name" value="Sig_transdc_His_kin-like_C"/>
</dbReference>
<dbReference type="EC" id="2.7.13.3" evidence="2"/>
<evidence type="ECO:0000256" key="6">
    <source>
        <dbReference type="ARBA" id="ARBA00023163"/>
    </source>
</evidence>
<dbReference type="InterPro" id="IPR015943">
    <property type="entry name" value="WD40/YVTN_repeat-like_dom_sf"/>
</dbReference>
<reference evidence="11 12" key="1">
    <citation type="submission" date="2018-07" db="EMBL/GenBank/DDBJ databases">
        <title>A draft genome of a endophytic bacteria, a new species of Pedobacter.</title>
        <authorList>
            <person name="Zhang Z.D."/>
            <person name="Chen Z.J."/>
        </authorList>
    </citation>
    <scope>NUCLEOTIDE SEQUENCE [LARGE SCALE GENOMIC DNA]</scope>
    <source>
        <strain evidence="11 12">RS10</strain>
    </source>
</reference>
<dbReference type="PROSITE" id="PS01124">
    <property type="entry name" value="HTH_ARAC_FAMILY_2"/>
    <property type="match status" value="1"/>
</dbReference>
<accession>A0A366KLA9</accession>
<protein>
    <recommendedName>
        <fullName evidence="2">histidine kinase</fullName>
        <ecNumber evidence="2">2.7.13.3</ecNumber>
    </recommendedName>
</protein>
<name>A0A366KLA9_9SPHI</name>
<dbReference type="SMART" id="SM00388">
    <property type="entry name" value="HisKA"/>
    <property type="match status" value="1"/>
</dbReference>
<evidence type="ECO:0000256" key="2">
    <source>
        <dbReference type="ARBA" id="ARBA00012438"/>
    </source>
</evidence>
<dbReference type="GO" id="GO:0043565">
    <property type="term" value="F:sequence-specific DNA binding"/>
    <property type="evidence" value="ECO:0007669"/>
    <property type="project" value="InterPro"/>
</dbReference>
<evidence type="ECO:0000259" key="8">
    <source>
        <dbReference type="PROSITE" id="PS01124"/>
    </source>
</evidence>
<comment type="caution">
    <text evidence="11">The sequence shown here is derived from an EMBL/GenBank/DDBJ whole genome shotgun (WGS) entry which is preliminary data.</text>
</comment>
<dbReference type="InterPro" id="IPR036890">
    <property type="entry name" value="HATPase_C_sf"/>
</dbReference>
<dbReference type="Pfam" id="PF12833">
    <property type="entry name" value="HTH_18"/>
    <property type="match status" value="1"/>
</dbReference>
<dbReference type="SMART" id="SM00387">
    <property type="entry name" value="HATPase_c"/>
    <property type="match status" value="1"/>
</dbReference>
<organism evidence="11 12">
    <name type="scientific">Pedobacter miscanthi</name>
    <dbReference type="NCBI Taxonomy" id="2259170"/>
    <lineage>
        <taxon>Bacteria</taxon>
        <taxon>Pseudomonadati</taxon>
        <taxon>Bacteroidota</taxon>
        <taxon>Sphingobacteriia</taxon>
        <taxon>Sphingobacteriales</taxon>
        <taxon>Sphingobacteriaceae</taxon>
        <taxon>Pedobacter</taxon>
    </lineage>
</organism>
<feature type="domain" description="HTH araC/xylS-type" evidence="8">
    <location>
        <begin position="1279"/>
        <end position="1378"/>
    </location>
</feature>
<dbReference type="InterPro" id="IPR001789">
    <property type="entry name" value="Sig_transdc_resp-reg_receiver"/>
</dbReference>
<keyword evidence="12" id="KW-1185">Reference proteome</keyword>
<dbReference type="InterPro" id="IPR005467">
    <property type="entry name" value="His_kinase_dom"/>
</dbReference>
<dbReference type="PANTHER" id="PTHR43547:SF2">
    <property type="entry name" value="HYBRID SIGNAL TRANSDUCTION HISTIDINE KINASE C"/>
    <property type="match status" value="1"/>
</dbReference>
<dbReference type="InterPro" id="IPR011123">
    <property type="entry name" value="Y_Y_Y"/>
</dbReference>
<dbReference type="GO" id="GO:0003700">
    <property type="term" value="F:DNA-binding transcription factor activity"/>
    <property type="evidence" value="ECO:0007669"/>
    <property type="project" value="InterPro"/>
</dbReference>
<evidence type="ECO:0000256" key="5">
    <source>
        <dbReference type="ARBA" id="ARBA00023125"/>
    </source>
</evidence>
<evidence type="ECO:0000259" key="10">
    <source>
        <dbReference type="PROSITE" id="PS50110"/>
    </source>
</evidence>
<dbReference type="Pfam" id="PF07494">
    <property type="entry name" value="Reg_prop"/>
    <property type="match status" value="1"/>
</dbReference>
<dbReference type="Gene3D" id="3.30.565.10">
    <property type="entry name" value="Histidine kinase-like ATPase, C-terminal domain"/>
    <property type="match status" value="1"/>
</dbReference>
<evidence type="ECO:0000259" key="9">
    <source>
        <dbReference type="PROSITE" id="PS50109"/>
    </source>
</evidence>
<gene>
    <name evidence="11" type="ORF">DRW42_27545</name>
</gene>
<dbReference type="InterPro" id="IPR036097">
    <property type="entry name" value="HisK_dim/P_sf"/>
</dbReference>
<dbReference type="GO" id="GO:0000155">
    <property type="term" value="F:phosphorelay sensor kinase activity"/>
    <property type="evidence" value="ECO:0007669"/>
    <property type="project" value="InterPro"/>
</dbReference>
<dbReference type="InterPro" id="IPR018062">
    <property type="entry name" value="HTH_AraC-typ_CS"/>
</dbReference>
<dbReference type="Gene3D" id="2.60.40.10">
    <property type="entry name" value="Immunoglobulins"/>
    <property type="match status" value="1"/>
</dbReference>
<evidence type="ECO:0000256" key="1">
    <source>
        <dbReference type="ARBA" id="ARBA00000085"/>
    </source>
</evidence>
<dbReference type="SUPFAM" id="SSF52172">
    <property type="entry name" value="CheY-like"/>
    <property type="match status" value="1"/>
</dbReference>
<dbReference type="Pfam" id="PF07495">
    <property type="entry name" value="Y_Y_Y"/>
    <property type="match status" value="1"/>
</dbReference>
<evidence type="ECO:0000256" key="4">
    <source>
        <dbReference type="ARBA" id="ARBA00023015"/>
    </source>
</evidence>
<dbReference type="SMART" id="SM00448">
    <property type="entry name" value="REC"/>
    <property type="match status" value="1"/>
</dbReference>
<sequence>MLIKIPPMELLKKLTIPALIFLSNLISGNQVFGQPFSYKFNYLTVDEGLSHTDANDIAQDNKGYIWTGTNFGLNRFDGYVNKKYYNNNLPLQNAYTNRIRFVYPDKGGKIWLGTEGGLQYFDPATERYVEVNEINKNTSPYLAQIIRPAEDKLYGLFDGTLRCYRFDKNTISPLKINVPKAVRFWEMTMDNNGNTYFSSNKGLWMMDKDLRFHQLSVNGKKDQDFRAIYLDNHHNLLTIFCDTLLLTQRNKGQLYGLTIARKYVDKHIHDTKNIAQNGKADYWINTGRGLIRLDQNLGFIQTVNSQSAQFSLNSSYLNRVIIDRSSCLWLSTFGGGVNYCDLNEKLFHTLKKDPENSNSLSGNYIRSVFADGNDLWIGTMTNGLNHYNLKTGRFTFYNTYNSAIRLKNDAVTSIINDKDKNLWIGTNNGIQILNRERTALIKPAGYDQFPTYVIETIAVDYYGNIWFGNHIDRFGVIVKNSQNVYQVKYYGEGYFIHADQNRPQLFVSSTRGLKKLTIDANGNIIKTVGYRAGTGKNTLSSDYTYPVVKENDNTYWIGTIGGGLNRLSLGKTDNIYTIKIYGSKYGVFNDVESLEIDNEGHIWMGGNGLECLNPKTGKLIRYDKNDGLQGNSFKVGSSFKAADGRLYFGGINGLSYFYPGEIRPNPIAAKPILTDILINNQKYNNQNHTAENSTIGYGKEIRINYQQNNFTIYFSAMHFANPLKCSYRYKLIGFDSDWKYTDGKNPSAAYNNLDFKRYKFVLQASNNDGIWSKVQAETSILITPPWWKSNLAKLFYILISLSALSAIYIFQGRWYRLKREIAIREVNENKREEMHKQREELSEQQLVFFTNISHELRTPLTLMLGPLENLISRNQNPVLNHSYHLMFRNAKRLLNLVSELVNFRKVADKTIKLQVEPVEIEHFVIDLAKDFEVLAEHKHIRFEIDGIRAKENIKVLIDKQILEKILLNLLNNAFKYTVDGGEISFGLFYDMLDFKPHFETGFQLLHPQRAKNYIYFKVLDSGIGISPESITKIFDRYYRISTEHLGSGIGLALVKNLTELHKGDIYVYSERNKGTEIIIGIPFGAENYHEDEKRLSNQPVETRLEVTDTLILSPLVENGPEIYRNEPVSNKRILLVEDNQELRQFLKQTLENKYTILEAEDGKKGLEVAIENIPDLIISDVMMPEMNGIEFCRLTKEKFETSHIPFIILSAKDALEAKIEGMESGADFYFSKPFSTELLLLTVQNIFEQAEKLKERYTKNYLAEATELVHTEKDKAFINQILNLIETNIKDPNLDVDFLCSHLFISRTKLYQKIKGVSDQSVAEFIRTIRLKKAIQIMTHEDIALYEVAERIGLQSSSNFSRAFKKEYGKSPLQYIQDLKKI</sequence>
<dbReference type="SUPFAM" id="SSF55874">
    <property type="entry name" value="ATPase domain of HSP90 chaperone/DNA topoisomerase II/histidine kinase"/>
    <property type="match status" value="1"/>
</dbReference>
<dbReference type="Gene3D" id="1.10.287.130">
    <property type="match status" value="1"/>
</dbReference>
<dbReference type="Gene3D" id="3.40.50.2300">
    <property type="match status" value="1"/>
</dbReference>
<keyword evidence="4" id="KW-0805">Transcription regulation</keyword>
<dbReference type="Gene3D" id="2.130.10.10">
    <property type="entry name" value="YVTN repeat-like/Quinoprotein amine dehydrogenase"/>
    <property type="match status" value="3"/>
</dbReference>
<feature type="modified residue" description="4-aspartylphosphate" evidence="7">
    <location>
        <position position="1180"/>
    </location>
</feature>
<dbReference type="InterPro" id="IPR011006">
    <property type="entry name" value="CheY-like_superfamily"/>
</dbReference>
<dbReference type="PROSITE" id="PS50110">
    <property type="entry name" value="RESPONSE_REGULATORY"/>
    <property type="match status" value="1"/>
</dbReference>
<evidence type="ECO:0000256" key="3">
    <source>
        <dbReference type="ARBA" id="ARBA00022553"/>
    </source>
</evidence>
<dbReference type="InterPro" id="IPR009057">
    <property type="entry name" value="Homeodomain-like_sf"/>
</dbReference>
<dbReference type="EMBL" id="QNQU01000045">
    <property type="protein sequence ID" value="RBQ02268.1"/>
    <property type="molecule type" value="Genomic_DNA"/>
</dbReference>
<dbReference type="Pfam" id="PF00072">
    <property type="entry name" value="Response_reg"/>
    <property type="match status" value="1"/>
</dbReference>
<feature type="domain" description="Response regulatory" evidence="10">
    <location>
        <begin position="1132"/>
        <end position="1247"/>
    </location>
</feature>
<evidence type="ECO:0000256" key="7">
    <source>
        <dbReference type="PROSITE-ProRule" id="PRU00169"/>
    </source>
</evidence>
<dbReference type="SUPFAM" id="SSF46689">
    <property type="entry name" value="Homeodomain-like"/>
    <property type="match status" value="1"/>
</dbReference>
<dbReference type="Proteomes" id="UP000252081">
    <property type="component" value="Unassembled WGS sequence"/>
</dbReference>
<feature type="domain" description="Histidine kinase" evidence="9">
    <location>
        <begin position="851"/>
        <end position="1085"/>
    </location>
</feature>
<dbReference type="InterPro" id="IPR013783">
    <property type="entry name" value="Ig-like_fold"/>
</dbReference>
<dbReference type="InterPro" id="IPR003594">
    <property type="entry name" value="HATPase_dom"/>
</dbReference>